<sequence>MQKLKIGLLGAGHLGKIHLKCLQLLPDVYELVGFYEPQAERAASIAEELGLKAYDHLDELIAAVDVVDIVTPTSSHFEMAKKAIAAGKHIFVEKPITQTLEEGKALLALAQEAGIKGQVGFVERFNPAFLAMAEQDISPMFIEAHRLAPFNPRGNDVSVVLDLMIHDLDILLKLVNSPVRSVQASGVAIVSPAEDIANARIEFENRAVANITASRISMKSMRKFRLFQSDAYISMDFLEKKSELIRLYDSPQGVEEADRLMALETPQGERYLLVDQPETQAVNAIKTELELFAKSIIEDTEPTVSLEDGVKALELAYQILAAISAHRQAIQEQF</sequence>
<dbReference type="PANTHER" id="PTHR43377:SF1">
    <property type="entry name" value="BILIVERDIN REDUCTASE A"/>
    <property type="match status" value="1"/>
</dbReference>
<dbReference type="InterPro" id="IPR036291">
    <property type="entry name" value="NAD(P)-bd_dom_sf"/>
</dbReference>
<feature type="domain" description="Gfo/Idh/MocA-like oxidoreductase N-terminal" evidence="1">
    <location>
        <begin position="4"/>
        <end position="121"/>
    </location>
</feature>
<dbReference type="RefSeq" id="WP_015692893.1">
    <property type="nucleotide sequence ID" value="NC_016940.1"/>
</dbReference>
<dbReference type="InterPro" id="IPR051450">
    <property type="entry name" value="Gfo/Idh/MocA_Oxidoreductases"/>
</dbReference>
<evidence type="ECO:0000259" key="2">
    <source>
        <dbReference type="Pfam" id="PF22725"/>
    </source>
</evidence>
<name>H6L6N5_SAPGL</name>
<evidence type="ECO:0000313" key="4">
    <source>
        <dbReference type="Proteomes" id="UP000007519"/>
    </source>
</evidence>
<keyword evidence="4" id="KW-1185">Reference proteome</keyword>
<dbReference type="EMBL" id="CP002831">
    <property type="protein sequence ID" value="AFC25281.1"/>
    <property type="molecule type" value="Genomic_DNA"/>
</dbReference>
<dbReference type="AlphaFoldDB" id="H6L6N5"/>
<dbReference type="HOGENOM" id="CLU_023194_10_0_10"/>
<dbReference type="InterPro" id="IPR000683">
    <property type="entry name" value="Gfo/Idh/MocA-like_OxRdtase_N"/>
</dbReference>
<gene>
    <name evidence="3" type="ordered locus">SGRA_2553</name>
</gene>
<protein>
    <submittedName>
        <fullName evidence="3">GFO/IDH/MocA family oxidoreductase</fullName>
    </submittedName>
</protein>
<dbReference type="PANTHER" id="PTHR43377">
    <property type="entry name" value="BILIVERDIN REDUCTASE A"/>
    <property type="match status" value="1"/>
</dbReference>
<proteinExistence type="predicted"/>
<dbReference type="SUPFAM" id="SSF55347">
    <property type="entry name" value="Glyceraldehyde-3-phosphate dehydrogenase-like, C-terminal domain"/>
    <property type="match status" value="1"/>
</dbReference>
<dbReference type="InterPro" id="IPR055170">
    <property type="entry name" value="GFO_IDH_MocA-like_dom"/>
</dbReference>
<dbReference type="Proteomes" id="UP000007519">
    <property type="component" value="Chromosome"/>
</dbReference>
<dbReference type="Pfam" id="PF01408">
    <property type="entry name" value="GFO_IDH_MocA"/>
    <property type="match status" value="1"/>
</dbReference>
<dbReference type="Pfam" id="PF22725">
    <property type="entry name" value="GFO_IDH_MocA_C3"/>
    <property type="match status" value="1"/>
</dbReference>
<evidence type="ECO:0000313" key="3">
    <source>
        <dbReference type="EMBL" id="AFC25281.1"/>
    </source>
</evidence>
<dbReference type="eggNOG" id="COG0673">
    <property type="taxonomic scope" value="Bacteria"/>
</dbReference>
<dbReference type="STRING" id="984262.SGRA_2553"/>
<dbReference type="Gene3D" id="3.40.50.720">
    <property type="entry name" value="NAD(P)-binding Rossmann-like Domain"/>
    <property type="match status" value="1"/>
</dbReference>
<evidence type="ECO:0000259" key="1">
    <source>
        <dbReference type="Pfam" id="PF01408"/>
    </source>
</evidence>
<dbReference type="OrthoDB" id="9795543at2"/>
<feature type="domain" description="GFO/IDH/MocA-like oxidoreductase" evidence="2">
    <location>
        <begin position="156"/>
        <end position="226"/>
    </location>
</feature>
<organism evidence="3 4">
    <name type="scientific">Saprospira grandis (strain Lewin)</name>
    <dbReference type="NCBI Taxonomy" id="984262"/>
    <lineage>
        <taxon>Bacteria</taxon>
        <taxon>Pseudomonadati</taxon>
        <taxon>Bacteroidota</taxon>
        <taxon>Saprospiria</taxon>
        <taxon>Saprospirales</taxon>
        <taxon>Saprospiraceae</taxon>
        <taxon>Saprospira</taxon>
    </lineage>
</organism>
<reference evidence="3 4" key="1">
    <citation type="journal article" date="2012" name="Stand. Genomic Sci.">
        <title>Complete genome sequencing and analysis of Saprospira grandis str. Lewin, a predatory marine bacterium.</title>
        <authorList>
            <person name="Saw J.H."/>
            <person name="Yuryev A."/>
            <person name="Kanbe M."/>
            <person name="Hou S."/>
            <person name="Young A.G."/>
            <person name="Aizawa S."/>
            <person name="Alam M."/>
        </authorList>
    </citation>
    <scope>NUCLEOTIDE SEQUENCE [LARGE SCALE GENOMIC DNA]</scope>
    <source>
        <strain evidence="3 4">Lewin</strain>
    </source>
</reference>
<dbReference type="Gene3D" id="3.30.360.10">
    <property type="entry name" value="Dihydrodipicolinate Reductase, domain 2"/>
    <property type="match status" value="1"/>
</dbReference>
<dbReference type="SUPFAM" id="SSF51735">
    <property type="entry name" value="NAD(P)-binding Rossmann-fold domains"/>
    <property type="match status" value="1"/>
</dbReference>
<dbReference type="GO" id="GO:0000166">
    <property type="term" value="F:nucleotide binding"/>
    <property type="evidence" value="ECO:0007669"/>
    <property type="project" value="InterPro"/>
</dbReference>
<dbReference type="KEGG" id="sgn:SGRA_2553"/>
<accession>H6L6N5</accession>